<keyword evidence="3 6" id="KW-0547">Nucleotide-binding</keyword>
<feature type="binding site" evidence="6">
    <location>
        <position position="146"/>
    </location>
    <ligand>
        <name>ATP</name>
        <dbReference type="ChEBI" id="CHEBI:30616"/>
    </ligand>
</feature>
<evidence type="ECO:0000259" key="8">
    <source>
        <dbReference type="PROSITE" id="PS50011"/>
    </source>
</evidence>
<dbReference type="InterPro" id="IPR008271">
    <property type="entry name" value="Ser/Thr_kinase_AS"/>
</dbReference>
<accession>A0ABN7SDG4</accession>
<proteinExistence type="predicted"/>
<dbReference type="Proteomes" id="UP001158576">
    <property type="component" value="Chromosome XSR"/>
</dbReference>
<keyword evidence="10" id="KW-1185">Reference proteome</keyword>
<evidence type="ECO:0000256" key="1">
    <source>
        <dbReference type="ARBA" id="ARBA00022527"/>
    </source>
</evidence>
<evidence type="ECO:0000313" key="10">
    <source>
        <dbReference type="Proteomes" id="UP001158576"/>
    </source>
</evidence>
<dbReference type="PROSITE" id="PS00108">
    <property type="entry name" value="PROTEIN_KINASE_ST"/>
    <property type="match status" value="1"/>
</dbReference>
<evidence type="ECO:0000256" key="4">
    <source>
        <dbReference type="ARBA" id="ARBA00022777"/>
    </source>
</evidence>
<reference evidence="9 10" key="1">
    <citation type="submission" date="2021-04" db="EMBL/GenBank/DDBJ databases">
        <authorList>
            <person name="Bliznina A."/>
        </authorList>
    </citation>
    <scope>NUCLEOTIDE SEQUENCE [LARGE SCALE GENOMIC DNA]</scope>
</reference>
<evidence type="ECO:0000256" key="5">
    <source>
        <dbReference type="ARBA" id="ARBA00022840"/>
    </source>
</evidence>
<evidence type="ECO:0000256" key="7">
    <source>
        <dbReference type="SAM" id="MobiDB-lite"/>
    </source>
</evidence>
<evidence type="ECO:0000313" key="9">
    <source>
        <dbReference type="EMBL" id="CAG5095703.1"/>
    </source>
</evidence>
<dbReference type="PROSITE" id="PS00107">
    <property type="entry name" value="PROTEIN_KINASE_ATP"/>
    <property type="match status" value="1"/>
</dbReference>
<gene>
    <name evidence="9" type="ORF">OKIOD_LOCUS5858</name>
</gene>
<dbReference type="PANTHER" id="PTHR24345">
    <property type="entry name" value="SERINE/THREONINE-PROTEIN KINASE PLK"/>
    <property type="match status" value="1"/>
</dbReference>
<dbReference type="InterPro" id="IPR017441">
    <property type="entry name" value="Protein_kinase_ATP_BS"/>
</dbReference>
<dbReference type="Gene3D" id="1.10.510.10">
    <property type="entry name" value="Transferase(Phosphotransferase) domain 1"/>
    <property type="match status" value="1"/>
</dbReference>
<dbReference type="InterPro" id="IPR000719">
    <property type="entry name" value="Prot_kinase_dom"/>
</dbReference>
<dbReference type="PANTHER" id="PTHR24345:SF91">
    <property type="entry name" value="SERINE_THREONINE-PROTEIN KINASE PLK4"/>
    <property type="match status" value="1"/>
</dbReference>
<name>A0ABN7SDG4_OIKDI</name>
<evidence type="ECO:0000256" key="2">
    <source>
        <dbReference type="ARBA" id="ARBA00022679"/>
    </source>
</evidence>
<evidence type="ECO:0000256" key="3">
    <source>
        <dbReference type="ARBA" id="ARBA00022741"/>
    </source>
</evidence>
<dbReference type="Pfam" id="PF00069">
    <property type="entry name" value="Pkinase"/>
    <property type="match status" value="1"/>
</dbReference>
<feature type="domain" description="Protein kinase" evidence="8">
    <location>
        <begin position="108"/>
        <end position="368"/>
    </location>
</feature>
<dbReference type="PROSITE" id="PS50011">
    <property type="entry name" value="PROTEIN_KINASE_DOM"/>
    <property type="match status" value="1"/>
</dbReference>
<keyword evidence="1" id="KW-0723">Serine/threonine-protein kinase</keyword>
<evidence type="ECO:0000256" key="6">
    <source>
        <dbReference type="PROSITE-ProRule" id="PRU10141"/>
    </source>
</evidence>
<feature type="region of interest" description="Disordered" evidence="7">
    <location>
        <begin position="1"/>
        <end position="36"/>
    </location>
</feature>
<dbReference type="SMART" id="SM00220">
    <property type="entry name" value="S_TKc"/>
    <property type="match status" value="1"/>
</dbReference>
<dbReference type="SUPFAM" id="SSF56112">
    <property type="entry name" value="Protein kinase-like (PK-like)"/>
    <property type="match status" value="1"/>
</dbReference>
<sequence length="634" mass="72328">MEKKQAGEKRKRVESKSEDLAILPGGSGAFTPPENKKQNFNIKIQMQSQTETTGTTYRAATNNNDNFMNQKKLTKKEEQKKTDDESFKQIEKSIYQDGLKSESTKNTYAIQQALGRGGFAKVYKAVETIADLGGNGPGITQTIALKVIPKTRISREDQYKKVMREIKLQSGCNHPNILSMFSNWESDTCVAMVLDYCEGGSLSSYSKQFDNRIVGFENAAWIIGQVLRGVQYLHERGIIHRDIKPANILLSMGRCLIADFGLALEKHEREFIICGTPNYISPEVYERKLHTEAADIWAVGLVYFSIMEGRSGFSYNPVETLQKRVKDVAHTPHRQETPQISRDFFKRIIVKDPKHRPSIDFLLRHRAVTNRPESTSDESTMSNNNEKTCRYISLLKAWNRVLSQEEAVWESDPETVQCSPERSKIIRLGYLMSNGDVGVWKAGGFQVLEHGPDKSLEIRYRGEKWETIPEWYFNDNPECLNESLAEIESMRNGMGKLQNAVTCLRGRVAMKPPTHLVYCKRLGLRAIVFFFSNGDYQVNFLEPASKRMKIIGSKNGICLIDRQRKKHYKSWDSLNEHERIVIDTEEAINDSDFKSLIENAHQELLLNKRKAERNGGGHDCISLNCRLLPKIVIL</sequence>
<organism evidence="9 10">
    <name type="scientific">Oikopleura dioica</name>
    <name type="common">Tunicate</name>
    <dbReference type="NCBI Taxonomy" id="34765"/>
    <lineage>
        <taxon>Eukaryota</taxon>
        <taxon>Metazoa</taxon>
        <taxon>Chordata</taxon>
        <taxon>Tunicata</taxon>
        <taxon>Appendicularia</taxon>
        <taxon>Copelata</taxon>
        <taxon>Oikopleuridae</taxon>
        <taxon>Oikopleura</taxon>
    </lineage>
</organism>
<keyword evidence="5 6" id="KW-0067">ATP-binding</keyword>
<keyword evidence="4" id="KW-0418">Kinase</keyword>
<protein>
    <submittedName>
        <fullName evidence="9">Oidioi.mRNA.OKI2018_I69.XSR.g14300.t1.cds</fullName>
    </submittedName>
</protein>
<dbReference type="EMBL" id="OU015569">
    <property type="protein sequence ID" value="CAG5095703.1"/>
    <property type="molecule type" value="Genomic_DNA"/>
</dbReference>
<keyword evidence="2" id="KW-0808">Transferase</keyword>
<dbReference type="InterPro" id="IPR011009">
    <property type="entry name" value="Kinase-like_dom_sf"/>
</dbReference>